<keyword evidence="1" id="KW-0812">Transmembrane</keyword>
<evidence type="ECO:0000313" key="3">
    <source>
        <dbReference type="EMBL" id="SMF30326.1"/>
    </source>
</evidence>
<evidence type="ECO:0000256" key="2">
    <source>
        <dbReference type="SAM" id="SignalP"/>
    </source>
</evidence>
<feature type="signal peptide" evidence="2">
    <location>
        <begin position="1"/>
        <end position="21"/>
    </location>
</feature>
<protein>
    <submittedName>
        <fullName evidence="3">Polymer-forming protein</fullName>
    </submittedName>
</protein>
<feature type="transmembrane region" description="Helical" evidence="1">
    <location>
        <begin position="250"/>
        <end position="276"/>
    </location>
</feature>
<dbReference type="GeneID" id="95553806"/>
<feature type="transmembrane region" description="Helical" evidence="1">
    <location>
        <begin position="320"/>
        <end position="339"/>
    </location>
</feature>
<feature type="transmembrane region" description="Helical" evidence="1">
    <location>
        <begin position="282"/>
        <end position="308"/>
    </location>
</feature>
<feature type="chain" id="PRO_5013140916" evidence="2">
    <location>
        <begin position="22"/>
        <end position="375"/>
    </location>
</feature>
<proteinExistence type="predicted"/>
<accession>A0A1X7EAG6</accession>
<keyword evidence="1" id="KW-0472">Membrane</keyword>
<organism evidence="3 4">
    <name type="scientific">Trinickia caryophylli</name>
    <name type="common">Paraburkholderia caryophylli</name>
    <dbReference type="NCBI Taxonomy" id="28094"/>
    <lineage>
        <taxon>Bacteria</taxon>
        <taxon>Pseudomonadati</taxon>
        <taxon>Pseudomonadota</taxon>
        <taxon>Betaproteobacteria</taxon>
        <taxon>Burkholderiales</taxon>
        <taxon>Burkholderiaceae</taxon>
        <taxon>Trinickia</taxon>
    </lineage>
</organism>
<dbReference type="EMBL" id="FXAH01000005">
    <property type="protein sequence ID" value="SMF30326.1"/>
    <property type="molecule type" value="Genomic_DNA"/>
</dbReference>
<keyword evidence="4" id="KW-1185">Reference proteome</keyword>
<dbReference type="AlphaFoldDB" id="A0A1X7EAG6"/>
<sequence>MHRIAIVSLALLVALSNVAAAAGHEERSFARELGGDRFAAGGSIEIEQPVSGDAIAAGRAVVLSSKVAGDAVLAGRNVLVDGDTGQNLYAAGSELVVNAAIGRNARIAGRRVDISRGARVAGNVSAAGGQINVLGDIEGYLEAAGGRIYIDGKVGGDVEARGREVVLGPNARVAGAVHYRSPNRIVQHPQAVVSGGIERTMTHRAAAPARAWYRVGHWIWTIGLMVLAAVLIAAFPGFCARVSERAGRRFLVNLLLAFVVIVCTPVAGIALLVTGIGAPLGIVVLLIYPALLLVGYASAGVALGDAVLHRVRPLNAALKGWRIVFAALAVLVLSLLVRAPWIGGAVAAITLLAGVGALTFHGWAAACGRKPAATV</sequence>
<dbReference type="STRING" id="28094.SAMN06295900_105111"/>
<dbReference type="Proteomes" id="UP000192911">
    <property type="component" value="Unassembled WGS sequence"/>
</dbReference>
<keyword evidence="1" id="KW-1133">Transmembrane helix</keyword>
<keyword evidence="2" id="KW-0732">Signal</keyword>
<dbReference type="RefSeq" id="WP_233211885.1">
    <property type="nucleotide sequence ID" value="NZ_BSQD01000004.1"/>
</dbReference>
<feature type="transmembrane region" description="Helical" evidence="1">
    <location>
        <begin position="218"/>
        <end position="238"/>
    </location>
</feature>
<gene>
    <name evidence="3" type="ORF">SAMN06295900_105111</name>
</gene>
<reference evidence="4" key="1">
    <citation type="submission" date="2017-04" db="EMBL/GenBank/DDBJ databases">
        <authorList>
            <person name="Varghese N."/>
            <person name="Submissions S."/>
        </authorList>
    </citation>
    <scope>NUCLEOTIDE SEQUENCE [LARGE SCALE GENOMIC DNA]</scope>
    <source>
        <strain evidence="4">Ballard 720</strain>
    </source>
</reference>
<feature type="transmembrane region" description="Helical" evidence="1">
    <location>
        <begin position="345"/>
        <end position="366"/>
    </location>
</feature>
<evidence type="ECO:0000313" key="4">
    <source>
        <dbReference type="Proteomes" id="UP000192911"/>
    </source>
</evidence>
<evidence type="ECO:0000256" key="1">
    <source>
        <dbReference type="SAM" id="Phobius"/>
    </source>
</evidence>
<name>A0A1X7EAG6_TRICW</name>